<dbReference type="AlphaFoldDB" id="A0A370C5U4"/>
<accession>A0A370C5U4</accession>
<dbReference type="EMBL" id="KZ851905">
    <property type="protein sequence ID" value="RDH23208.1"/>
    <property type="molecule type" value="Genomic_DNA"/>
</dbReference>
<proteinExistence type="predicted"/>
<sequence>MGRGSPDSERANIRESFQASGDRLDSSGRVALEYNAIVQPELIGRVAIAHPSVRTSVPLFIAWRLSSIPPARTSQKASMALPDSF</sequence>
<protein>
    <submittedName>
        <fullName evidence="1">Uncharacterized protein</fullName>
    </submittedName>
</protein>
<dbReference type="Proteomes" id="UP000253845">
    <property type="component" value="Unassembled WGS sequence"/>
</dbReference>
<reference evidence="1 2" key="1">
    <citation type="submission" date="2018-07" db="EMBL/GenBank/DDBJ databases">
        <title>Section-level genome sequencing of Aspergillus section Nigri to investigate inter- and intra-species variation.</title>
        <authorList>
            <consortium name="DOE Joint Genome Institute"/>
            <person name="Vesth T.C."/>
            <person name="Nybo J.L."/>
            <person name="Theobald S."/>
            <person name="Frisvad J.C."/>
            <person name="Larsen T.O."/>
            <person name="Nielsen K.F."/>
            <person name="Hoof J.B."/>
            <person name="Brandl J."/>
            <person name="Salamov A."/>
            <person name="Riley R."/>
            <person name="Gladden J.M."/>
            <person name="Phatale P."/>
            <person name="Nielsen M.T."/>
            <person name="Lyhne E.K."/>
            <person name="Kogle M.E."/>
            <person name="Strasser K."/>
            <person name="McDonnell E."/>
            <person name="Barry K."/>
            <person name="Clum A."/>
            <person name="Chen C."/>
            <person name="Nolan M."/>
            <person name="Sandor L."/>
            <person name="Kuo A."/>
            <person name="Lipzen A."/>
            <person name="Hainaut M."/>
            <person name="Drula E."/>
            <person name="Tsang A."/>
            <person name="Magnuson J.K."/>
            <person name="Henrissat B."/>
            <person name="Wiebenga A."/>
            <person name="Simmons B.A."/>
            <person name="Makela M.R."/>
            <person name="De vries R.P."/>
            <person name="Grigoriev I.V."/>
            <person name="Mortensen U.H."/>
            <person name="Baker S.E."/>
            <person name="Andersen M.R."/>
        </authorList>
    </citation>
    <scope>NUCLEOTIDE SEQUENCE [LARGE SCALE GENOMIC DNA]</scope>
    <source>
        <strain evidence="1 2">ATCC 13496</strain>
    </source>
</reference>
<dbReference type="VEuPathDB" id="FungiDB:M747DRAFT_293653"/>
<evidence type="ECO:0000313" key="2">
    <source>
        <dbReference type="Proteomes" id="UP000253845"/>
    </source>
</evidence>
<evidence type="ECO:0000313" key="1">
    <source>
        <dbReference type="EMBL" id="RDH23208.1"/>
    </source>
</evidence>
<name>A0A370C5U4_ASPNG</name>
<organism evidence="1 2">
    <name type="scientific">Aspergillus niger ATCC 13496</name>
    <dbReference type="NCBI Taxonomy" id="1353008"/>
    <lineage>
        <taxon>Eukaryota</taxon>
        <taxon>Fungi</taxon>
        <taxon>Dikarya</taxon>
        <taxon>Ascomycota</taxon>
        <taxon>Pezizomycotina</taxon>
        <taxon>Eurotiomycetes</taxon>
        <taxon>Eurotiomycetidae</taxon>
        <taxon>Eurotiales</taxon>
        <taxon>Aspergillaceae</taxon>
        <taxon>Aspergillus</taxon>
        <taxon>Aspergillus subgen. Circumdati</taxon>
    </lineage>
</organism>
<gene>
    <name evidence="1" type="ORF">M747DRAFT_293653</name>
</gene>